<protein>
    <submittedName>
        <fullName evidence="8">PDGLE domain-containing protein</fullName>
    </submittedName>
</protein>
<evidence type="ECO:0000313" key="9">
    <source>
        <dbReference type="Proteomes" id="UP001428817"/>
    </source>
</evidence>
<evidence type="ECO:0000256" key="5">
    <source>
        <dbReference type="ARBA" id="ARBA00023136"/>
    </source>
</evidence>
<evidence type="ECO:0000259" key="7">
    <source>
        <dbReference type="Pfam" id="PF13190"/>
    </source>
</evidence>
<proteinExistence type="predicted"/>
<keyword evidence="9" id="KW-1185">Reference proteome</keyword>
<organism evidence="8 9">
    <name type="scientific">Pseudonocardia eucalypti</name>
    <dbReference type="NCBI Taxonomy" id="648755"/>
    <lineage>
        <taxon>Bacteria</taxon>
        <taxon>Bacillati</taxon>
        <taxon>Actinomycetota</taxon>
        <taxon>Actinomycetes</taxon>
        <taxon>Pseudonocardiales</taxon>
        <taxon>Pseudonocardiaceae</taxon>
        <taxon>Pseudonocardia</taxon>
    </lineage>
</organism>
<reference evidence="9" key="1">
    <citation type="journal article" date="2019" name="Int. J. Syst. Evol. Microbiol.">
        <title>The Global Catalogue of Microorganisms (GCM) 10K type strain sequencing project: providing services to taxonomists for standard genome sequencing and annotation.</title>
        <authorList>
            <consortium name="The Broad Institute Genomics Platform"/>
            <consortium name="The Broad Institute Genome Sequencing Center for Infectious Disease"/>
            <person name="Wu L."/>
            <person name="Ma J."/>
        </authorList>
    </citation>
    <scope>NUCLEOTIDE SEQUENCE [LARGE SCALE GENOMIC DNA]</scope>
    <source>
        <strain evidence="9">JCM 18303</strain>
    </source>
</reference>
<evidence type="ECO:0000313" key="8">
    <source>
        <dbReference type="EMBL" id="GAA5147840.1"/>
    </source>
</evidence>
<name>A0ABP9PPU7_9PSEU</name>
<evidence type="ECO:0000256" key="1">
    <source>
        <dbReference type="ARBA" id="ARBA00004236"/>
    </source>
</evidence>
<sequence>MKRFYLGFLLAALLLAGVVSYLAYPHPDGLDTVAQEGCQVTEIDGKEQLVGTCIARNATDPATASSPLADYAVGGNPALTGVAGVVGVLVTFALAGGLFWLLRRRPAE</sequence>
<dbReference type="InterPro" id="IPR025937">
    <property type="entry name" value="PDGLE_dom"/>
</dbReference>
<dbReference type="Pfam" id="PF13190">
    <property type="entry name" value="PDGLE"/>
    <property type="match status" value="1"/>
</dbReference>
<keyword evidence="4 6" id="KW-1133">Transmembrane helix</keyword>
<comment type="subcellular location">
    <subcellularLocation>
        <location evidence="1">Cell membrane</location>
    </subcellularLocation>
</comment>
<comment type="caution">
    <text evidence="8">The sequence shown here is derived from an EMBL/GenBank/DDBJ whole genome shotgun (WGS) entry which is preliminary data.</text>
</comment>
<evidence type="ECO:0000256" key="2">
    <source>
        <dbReference type="ARBA" id="ARBA00022475"/>
    </source>
</evidence>
<evidence type="ECO:0000256" key="6">
    <source>
        <dbReference type="SAM" id="Phobius"/>
    </source>
</evidence>
<gene>
    <name evidence="8" type="ORF">GCM10023321_09300</name>
</gene>
<dbReference type="Proteomes" id="UP001428817">
    <property type="component" value="Unassembled WGS sequence"/>
</dbReference>
<feature type="transmembrane region" description="Helical" evidence="6">
    <location>
        <begin position="78"/>
        <end position="102"/>
    </location>
</feature>
<keyword evidence="5 6" id="KW-0472">Membrane</keyword>
<keyword evidence="3 6" id="KW-0812">Transmembrane</keyword>
<keyword evidence="2" id="KW-1003">Cell membrane</keyword>
<dbReference type="EMBL" id="BAABJP010000003">
    <property type="protein sequence ID" value="GAA5147840.1"/>
    <property type="molecule type" value="Genomic_DNA"/>
</dbReference>
<accession>A0ABP9PPU7</accession>
<dbReference type="RefSeq" id="WP_185064801.1">
    <property type="nucleotide sequence ID" value="NZ_BAABJP010000003.1"/>
</dbReference>
<feature type="domain" description="PDGLE" evidence="7">
    <location>
        <begin position="2"/>
        <end position="104"/>
    </location>
</feature>
<evidence type="ECO:0000256" key="4">
    <source>
        <dbReference type="ARBA" id="ARBA00022989"/>
    </source>
</evidence>
<evidence type="ECO:0000256" key="3">
    <source>
        <dbReference type="ARBA" id="ARBA00022692"/>
    </source>
</evidence>